<name>A0A3P7IPK8_STRVU</name>
<sequence length="422" mass="47253">CIFDLLSLTIDDWGVESREVILQYCIPFASSLVKKLDFSIVAPSDIESSWNFFDRLIHLAIPDCKPSLLVSTAAYSLAQSALNVLRSALLSLSSSSVDYELKKEDVPLFARLVVIVHSIASSAAKDMDVAVAVYSQQAKRRKEDCVLDIITEWSFVDGVDYSNRPHFVVSCLALGCEITSRWSHRIEPHHFVHMGAQLWSMRLRIRFDWQLPLYCLILKNLITLGALDELCDPCSEACDMCSSDQAINHLQALGDDDDLTDTVCDVLSRAASSHGSALYELLIYLLTELEFDELKPFPGVGDKKKGIRQWKFRCHLAEWLITHSTFEGSVSEPLSVMCYLHPKRLAKSLPSILSGLGKSGIERDLELFGLSEKSTCLQTVTSSVPLLLVPELVQYVSEIYGEFWSNNGKKILFLIPSLYFVA</sequence>
<dbReference type="Proteomes" id="UP000270094">
    <property type="component" value="Unassembled WGS sequence"/>
</dbReference>
<dbReference type="AlphaFoldDB" id="A0A3P7IPK8"/>
<keyword evidence="2" id="KW-1185">Reference proteome</keyword>
<accession>A0A3P7IPK8</accession>
<proteinExistence type="predicted"/>
<gene>
    <name evidence="1" type="ORF">SVUK_LOCUS2532</name>
</gene>
<evidence type="ECO:0000313" key="1">
    <source>
        <dbReference type="EMBL" id="VDM67534.1"/>
    </source>
</evidence>
<feature type="non-terminal residue" evidence="1">
    <location>
        <position position="1"/>
    </location>
</feature>
<organism evidence="1 2">
    <name type="scientific">Strongylus vulgaris</name>
    <name type="common">Blood worm</name>
    <dbReference type="NCBI Taxonomy" id="40348"/>
    <lineage>
        <taxon>Eukaryota</taxon>
        <taxon>Metazoa</taxon>
        <taxon>Ecdysozoa</taxon>
        <taxon>Nematoda</taxon>
        <taxon>Chromadorea</taxon>
        <taxon>Rhabditida</taxon>
        <taxon>Rhabditina</taxon>
        <taxon>Rhabditomorpha</taxon>
        <taxon>Strongyloidea</taxon>
        <taxon>Strongylidae</taxon>
        <taxon>Strongylus</taxon>
    </lineage>
</organism>
<reference evidence="1 2" key="1">
    <citation type="submission" date="2018-11" db="EMBL/GenBank/DDBJ databases">
        <authorList>
            <consortium name="Pathogen Informatics"/>
        </authorList>
    </citation>
    <scope>NUCLEOTIDE SEQUENCE [LARGE SCALE GENOMIC DNA]</scope>
</reference>
<dbReference type="EMBL" id="UYYB01005768">
    <property type="protein sequence ID" value="VDM67534.1"/>
    <property type="molecule type" value="Genomic_DNA"/>
</dbReference>
<dbReference type="OrthoDB" id="5864597at2759"/>
<evidence type="ECO:0000313" key="2">
    <source>
        <dbReference type="Proteomes" id="UP000270094"/>
    </source>
</evidence>
<protein>
    <submittedName>
        <fullName evidence="1">Uncharacterized protein</fullName>
    </submittedName>
</protein>